<evidence type="ECO:0000313" key="2">
    <source>
        <dbReference type="Proteomes" id="UP000800093"/>
    </source>
</evidence>
<protein>
    <submittedName>
        <fullName evidence="1">Uncharacterized protein</fullName>
    </submittedName>
</protein>
<organism evidence="1 2">
    <name type="scientific">Lojkania enalia</name>
    <dbReference type="NCBI Taxonomy" id="147567"/>
    <lineage>
        <taxon>Eukaryota</taxon>
        <taxon>Fungi</taxon>
        <taxon>Dikarya</taxon>
        <taxon>Ascomycota</taxon>
        <taxon>Pezizomycotina</taxon>
        <taxon>Dothideomycetes</taxon>
        <taxon>Pleosporomycetidae</taxon>
        <taxon>Pleosporales</taxon>
        <taxon>Pleosporales incertae sedis</taxon>
        <taxon>Lojkania</taxon>
    </lineage>
</organism>
<dbReference type="Proteomes" id="UP000800093">
    <property type="component" value="Unassembled WGS sequence"/>
</dbReference>
<accession>A0A9P4K363</accession>
<reference evidence="2" key="1">
    <citation type="journal article" date="2020" name="Stud. Mycol.">
        <title>101 Dothideomycetes genomes: A test case for predicting lifestyles and emergence of pathogens.</title>
        <authorList>
            <person name="Haridas S."/>
            <person name="Albert R."/>
            <person name="Binder M."/>
            <person name="Bloem J."/>
            <person name="LaButti K."/>
            <person name="Salamov A."/>
            <person name="Andreopoulos B."/>
            <person name="Baker S."/>
            <person name="Barry K."/>
            <person name="Bills G."/>
            <person name="Bluhm B."/>
            <person name="Cannon C."/>
            <person name="Castanera R."/>
            <person name="Culley D."/>
            <person name="Daum C."/>
            <person name="Ezra D."/>
            <person name="Gonzalez J."/>
            <person name="Henrissat B."/>
            <person name="Kuo A."/>
            <person name="Liang C."/>
            <person name="Lipzen A."/>
            <person name="Lutzoni F."/>
            <person name="Magnuson J."/>
            <person name="Mondo S."/>
            <person name="Nolan M."/>
            <person name="Ohm R."/>
            <person name="Pangilinan J."/>
            <person name="Park H.-J."/>
            <person name="Ramirez L."/>
            <person name="Alfaro M."/>
            <person name="Sun H."/>
            <person name="Tritt A."/>
            <person name="Yoshinaga Y."/>
            <person name="Zwiers L.-H."/>
            <person name="Turgeon B."/>
            <person name="Goodwin S."/>
            <person name="Spatafora J."/>
            <person name="Crous P."/>
            <person name="Grigoriev I."/>
        </authorList>
    </citation>
    <scope>NUCLEOTIDE SEQUENCE [LARGE SCALE GENOMIC DNA]</scope>
    <source>
        <strain evidence="2">CBS 304.66</strain>
    </source>
</reference>
<dbReference type="AlphaFoldDB" id="A0A9P4K363"/>
<comment type="caution">
    <text evidence="1">The sequence shown here is derived from an EMBL/GenBank/DDBJ whole genome shotgun (WGS) entry which is preliminary data.</text>
</comment>
<gene>
    <name evidence="1" type="ORF">CC78DRAFT_583838</name>
</gene>
<evidence type="ECO:0000313" key="1">
    <source>
        <dbReference type="EMBL" id="KAF2261293.1"/>
    </source>
</evidence>
<keyword evidence="2" id="KW-1185">Reference proteome</keyword>
<sequence>MKPFGSRSYALNSERRPAPAHCGELCHRQLAFETADDYIVSLPLGPWRAKVSEDGAVTRPPLGTACANIRSLSAIQGNKGQPNLAVHRSVSAFRGLSPMIGRDKHCGGSANAQALYKREQILEFWLCLQKVRTDVLPTPDCLSFKLCILHMLVAMLVYLVIQSQQPPSFACPTRLLESSLAIPRSNPRSNMVSTER</sequence>
<proteinExistence type="predicted"/>
<dbReference type="EMBL" id="ML986660">
    <property type="protein sequence ID" value="KAF2261293.1"/>
    <property type="molecule type" value="Genomic_DNA"/>
</dbReference>
<name>A0A9P4K363_9PLEO</name>